<keyword evidence="1" id="KW-0813">Transport</keyword>
<evidence type="ECO:0000256" key="2">
    <source>
        <dbReference type="ARBA" id="ARBA00022617"/>
    </source>
</evidence>
<evidence type="ECO:0000313" key="9">
    <source>
        <dbReference type="EMBL" id="GGG27738.1"/>
    </source>
</evidence>
<evidence type="ECO:0000256" key="1">
    <source>
        <dbReference type="ARBA" id="ARBA00022448"/>
    </source>
</evidence>
<evidence type="ECO:0000256" key="5">
    <source>
        <dbReference type="ARBA" id="ARBA00023004"/>
    </source>
</evidence>
<keyword evidence="7" id="KW-1133">Transmembrane helix</keyword>
<dbReference type="Gene3D" id="1.10.760.10">
    <property type="entry name" value="Cytochrome c-like domain"/>
    <property type="match status" value="1"/>
</dbReference>
<gene>
    <name evidence="9" type="ORF">GCM10011378_00730</name>
</gene>
<keyword evidence="2 6" id="KW-0349">Heme</keyword>
<dbReference type="RefSeq" id="WP_188555842.1">
    <property type="nucleotide sequence ID" value="NZ_BMGS01000001.1"/>
</dbReference>
<feature type="transmembrane region" description="Helical" evidence="7">
    <location>
        <begin position="72"/>
        <end position="92"/>
    </location>
</feature>
<keyword evidence="10" id="KW-1185">Reference proteome</keyword>
<feature type="domain" description="Cytochrome c" evidence="8">
    <location>
        <begin position="187"/>
        <end position="264"/>
    </location>
</feature>
<dbReference type="PANTHER" id="PTHR33751:SF1">
    <property type="entry name" value="CBB3-TYPE CYTOCHROME C OXIDASE SUBUNIT FIXP"/>
    <property type="match status" value="1"/>
</dbReference>
<evidence type="ECO:0000256" key="7">
    <source>
        <dbReference type="SAM" id="Phobius"/>
    </source>
</evidence>
<evidence type="ECO:0000256" key="6">
    <source>
        <dbReference type="PROSITE-ProRule" id="PRU00433"/>
    </source>
</evidence>
<dbReference type="InterPro" id="IPR036909">
    <property type="entry name" value="Cyt_c-like_dom_sf"/>
</dbReference>
<keyword evidence="7" id="KW-0472">Membrane</keyword>
<keyword evidence="4" id="KW-0249">Electron transport</keyword>
<accession>A0ABQ1WDV9</accession>
<name>A0ABQ1WDV9_9BACT</name>
<dbReference type="InterPro" id="IPR009056">
    <property type="entry name" value="Cyt_c-like_dom"/>
</dbReference>
<protein>
    <recommendedName>
        <fullName evidence="8">Cytochrome c domain-containing protein</fullName>
    </recommendedName>
</protein>
<evidence type="ECO:0000256" key="4">
    <source>
        <dbReference type="ARBA" id="ARBA00022982"/>
    </source>
</evidence>
<keyword evidence="5 6" id="KW-0408">Iron</keyword>
<proteinExistence type="predicted"/>
<dbReference type="PRINTS" id="PR00605">
    <property type="entry name" value="CYTCHROMECIC"/>
</dbReference>
<dbReference type="InterPro" id="IPR008168">
    <property type="entry name" value="Cyt_C_IC"/>
</dbReference>
<feature type="transmembrane region" description="Helical" evidence="7">
    <location>
        <begin position="12"/>
        <end position="34"/>
    </location>
</feature>
<evidence type="ECO:0000313" key="10">
    <source>
        <dbReference type="Proteomes" id="UP000601361"/>
    </source>
</evidence>
<evidence type="ECO:0000259" key="8">
    <source>
        <dbReference type="PROSITE" id="PS51007"/>
    </source>
</evidence>
<evidence type="ECO:0000256" key="3">
    <source>
        <dbReference type="ARBA" id="ARBA00022723"/>
    </source>
</evidence>
<dbReference type="PANTHER" id="PTHR33751">
    <property type="entry name" value="CBB3-TYPE CYTOCHROME C OXIDASE SUBUNIT FIXP"/>
    <property type="match status" value="1"/>
</dbReference>
<organism evidence="9 10">
    <name type="scientific">Hymenobacter glacieicola</name>
    <dbReference type="NCBI Taxonomy" id="1562124"/>
    <lineage>
        <taxon>Bacteria</taxon>
        <taxon>Pseudomonadati</taxon>
        <taxon>Bacteroidota</taxon>
        <taxon>Cytophagia</taxon>
        <taxon>Cytophagales</taxon>
        <taxon>Hymenobacteraceae</taxon>
        <taxon>Hymenobacter</taxon>
    </lineage>
</organism>
<reference evidence="10" key="1">
    <citation type="journal article" date="2019" name="Int. J. Syst. Evol. Microbiol.">
        <title>The Global Catalogue of Microorganisms (GCM) 10K type strain sequencing project: providing services to taxonomists for standard genome sequencing and annotation.</title>
        <authorList>
            <consortium name="The Broad Institute Genomics Platform"/>
            <consortium name="The Broad Institute Genome Sequencing Center for Infectious Disease"/>
            <person name="Wu L."/>
            <person name="Ma J."/>
        </authorList>
    </citation>
    <scope>NUCLEOTIDE SEQUENCE [LARGE SCALE GENOMIC DNA]</scope>
    <source>
        <strain evidence="10">CGMCC 1.12990</strain>
    </source>
</reference>
<feature type="transmembrane region" description="Helical" evidence="7">
    <location>
        <begin position="46"/>
        <end position="66"/>
    </location>
</feature>
<dbReference type="InterPro" id="IPR050597">
    <property type="entry name" value="Cytochrome_c_Oxidase_Subunit"/>
</dbReference>
<feature type="transmembrane region" description="Helical" evidence="7">
    <location>
        <begin position="99"/>
        <end position="121"/>
    </location>
</feature>
<sequence>MTAFSFLLRLHQLVVLTFLLFYAFKAGLLLLGRLDTLRAVRARTRLADSVLGLLILASGGALLALYPGTTPGWLWVKLGLVLGLLPLAIMAMRRQFKPGVVLTFLGFLYVYCLSETGSLTWQRAESAGTPTGSAAYAQAPGLAEATATPEAVAPVDSARAATTLSAAEAATLAAAAEAPTEAAETDEALGAGKALFVQQCAVCHGPDGKLGLNGAYDLTKSNLTLQGRIYQVTHGSISKKMPAFGGKLTEQQIKQVVAYSLTLRNP</sequence>
<keyword evidence="7" id="KW-0812">Transmembrane</keyword>
<dbReference type="Pfam" id="PF13442">
    <property type="entry name" value="Cytochrome_CBB3"/>
    <property type="match status" value="1"/>
</dbReference>
<dbReference type="Proteomes" id="UP000601361">
    <property type="component" value="Unassembled WGS sequence"/>
</dbReference>
<dbReference type="SUPFAM" id="SSF46626">
    <property type="entry name" value="Cytochrome c"/>
    <property type="match status" value="1"/>
</dbReference>
<comment type="caution">
    <text evidence="9">The sequence shown here is derived from an EMBL/GenBank/DDBJ whole genome shotgun (WGS) entry which is preliminary data.</text>
</comment>
<keyword evidence="3 6" id="KW-0479">Metal-binding</keyword>
<dbReference type="EMBL" id="BMGS01000001">
    <property type="protein sequence ID" value="GGG27738.1"/>
    <property type="molecule type" value="Genomic_DNA"/>
</dbReference>
<dbReference type="PROSITE" id="PS51007">
    <property type="entry name" value="CYTC"/>
    <property type="match status" value="1"/>
</dbReference>